<dbReference type="RefSeq" id="WP_092764010.1">
    <property type="nucleotide sequence ID" value="NZ_FNZQ01000006.1"/>
</dbReference>
<name>A0A1H7R3Q3_9RHOB</name>
<gene>
    <name evidence="1" type="ORF">SAMN04488526_2927</name>
</gene>
<reference evidence="1 2" key="1">
    <citation type="submission" date="2016-10" db="EMBL/GenBank/DDBJ databases">
        <authorList>
            <person name="de Groot N.N."/>
        </authorList>
    </citation>
    <scope>NUCLEOTIDE SEQUENCE [LARGE SCALE GENOMIC DNA]</scope>
    <source>
        <strain evidence="1 2">DSM 14858</strain>
    </source>
</reference>
<keyword evidence="2" id="KW-1185">Reference proteome</keyword>
<sequence length="230" mass="25014">MRETDLYAPVKVFLEDQGYTVKAEIGPADVMALREDEPPVIVELKTAFSLALIHQGIDRQAVTPHVYLAVPDVAGRRGWTALKANLKLARRLGLGVLTVRLRDGLVTVHCDPGPFRPRLSKKPKERLLREFATRRGDPNDGGATRVGLVTAYRQDAMLVAAYLAAHGACRGRDVKDATGVGRATAIMRDDHYGWFMKISVGVYSLSDAGRRTAHPSVTASEGDGIAADNQ</sequence>
<accession>A0A1H7R3Q3</accession>
<organism evidence="1 2">
    <name type="scientific">Jannaschia helgolandensis</name>
    <dbReference type="NCBI Taxonomy" id="188906"/>
    <lineage>
        <taxon>Bacteria</taxon>
        <taxon>Pseudomonadati</taxon>
        <taxon>Pseudomonadota</taxon>
        <taxon>Alphaproteobacteria</taxon>
        <taxon>Rhodobacterales</taxon>
        <taxon>Roseobacteraceae</taxon>
        <taxon>Jannaschia</taxon>
    </lineage>
</organism>
<proteinExistence type="predicted"/>
<dbReference type="STRING" id="188906.SAMN04488526_2927"/>
<dbReference type="AlphaFoldDB" id="A0A1H7R3Q3"/>
<dbReference type="Pfam" id="PF09929">
    <property type="entry name" value="DUF2161"/>
    <property type="match status" value="1"/>
</dbReference>
<evidence type="ECO:0000313" key="2">
    <source>
        <dbReference type="Proteomes" id="UP000199283"/>
    </source>
</evidence>
<dbReference type="OrthoDB" id="9795163at2"/>
<dbReference type="EMBL" id="FNZQ01000006">
    <property type="protein sequence ID" value="SEL54803.1"/>
    <property type="molecule type" value="Genomic_DNA"/>
</dbReference>
<dbReference type="InterPro" id="IPR018679">
    <property type="entry name" value="DUF2161"/>
</dbReference>
<dbReference type="Proteomes" id="UP000199283">
    <property type="component" value="Unassembled WGS sequence"/>
</dbReference>
<evidence type="ECO:0000313" key="1">
    <source>
        <dbReference type="EMBL" id="SEL54803.1"/>
    </source>
</evidence>
<protein>
    <submittedName>
        <fullName evidence="1">Uncharacterized protein</fullName>
    </submittedName>
</protein>